<dbReference type="InterPro" id="IPR011701">
    <property type="entry name" value="MFS"/>
</dbReference>
<feature type="transmembrane region" description="Helical" evidence="6">
    <location>
        <begin position="360"/>
        <end position="382"/>
    </location>
</feature>
<dbReference type="PANTHER" id="PTHR43702">
    <property type="entry name" value="L-FUCOSE-PROTON SYMPORTER"/>
    <property type="match status" value="1"/>
</dbReference>
<dbReference type="PROSITE" id="PS50850">
    <property type="entry name" value="MFS"/>
    <property type="match status" value="1"/>
</dbReference>
<feature type="transmembrane region" description="Helical" evidence="6">
    <location>
        <begin position="250"/>
        <end position="271"/>
    </location>
</feature>
<dbReference type="EMBL" id="JAAXYH010000002">
    <property type="protein sequence ID" value="NMH64617.1"/>
    <property type="molecule type" value="Genomic_DNA"/>
</dbReference>
<evidence type="ECO:0000256" key="2">
    <source>
        <dbReference type="ARBA" id="ARBA00022475"/>
    </source>
</evidence>
<feature type="transmembrane region" description="Helical" evidence="6">
    <location>
        <begin position="107"/>
        <end position="126"/>
    </location>
</feature>
<evidence type="ECO:0000313" key="8">
    <source>
        <dbReference type="EMBL" id="NMH64617.1"/>
    </source>
</evidence>
<dbReference type="Pfam" id="PF07690">
    <property type="entry name" value="MFS_1"/>
    <property type="match status" value="2"/>
</dbReference>
<feature type="transmembrane region" description="Helical" evidence="6">
    <location>
        <begin position="52"/>
        <end position="72"/>
    </location>
</feature>
<dbReference type="AlphaFoldDB" id="A0A972FRY7"/>
<feature type="transmembrane region" description="Helical" evidence="6">
    <location>
        <begin position="283"/>
        <end position="304"/>
    </location>
</feature>
<keyword evidence="3 6" id="KW-0812">Transmembrane</keyword>
<keyword evidence="2" id="KW-1003">Cell membrane</keyword>
<accession>A0A972FRY7</accession>
<organism evidence="8 9">
    <name type="scientific">Shewanella salipaludis</name>
    <dbReference type="NCBI Taxonomy" id="2723052"/>
    <lineage>
        <taxon>Bacteria</taxon>
        <taxon>Pseudomonadati</taxon>
        <taxon>Pseudomonadota</taxon>
        <taxon>Gammaproteobacteria</taxon>
        <taxon>Alteromonadales</taxon>
        <taxon>Shewanellaceae</taxon>
        <taxon>Shewanella</taxon>
    </lineage>
</organism>
<comment type="caution">
    <text evidence="8">The sequence shown here is derived from an EMBL/GenBank/DDBJ whole genome shotgun (WGS) entry which is preliminary data.</text>
</comment>
<evidence type="ECO:0000313" key="9">
    <source>
        <dbReference type="Proteomes" id="UP000737113"/>
    </source>
</evidence>
<evidence type="ECO:0000259" key="7">
    <source>
        <dbReference type="PROSITE" id="PS50850"/>
    </source>
</evidence>
<keyword evidence="5 6" id="KW-0472">Membrane</keyword>
<feature type="transmembrane region" description="Helical" evidence="6">
    <location>
        <begin position="170"/>
        <end position="195"/>
    </location>
</feature>
<feature type="transmembrane region" description="Helical" evidence="6">
    <location>
        <begin position="324"/>
        <end position="348"/>
    </location>
</feature>
<dbReference type="GO" id="GO:0022857">
    <property type="term" value="F:transmembrane transporter activity"/>
    <property type="evidence" value="ECO:0007669"/>
    <property type="project" value="InterPro"/>
</dbReference>
<proteinExistence type="predicted"/>
<comment type="subcellular location">
    <subcellularLocation>
        <location evidence="1">Cell inner membrane</location>
        <topology evidence="1">Multi-pass membrane protein</topology>
    </subcellularLocation>
</comment>
<evidence type="ECO:0000256" key="6">
    <source>
        <dbReference type="SAM" id="Phobius"/>
    </source>
</evidence>
<dbReference type="InterPro" id="IPR020846">
    <property type="entry name" value="MFS_dom"/>
</dbReference>
<dbReference type="RefSeq" id="WP_169563279.1">
    <property type="nucleotide sequence ID" value="NZ_JAAXYH010000002.1"/>
</dbReference>
<feature type="transmembrane region" description="Helical" evidence="6">
    <location>
        <begin position="12"/>
        <end position="40"/>
    </location>
</feature>
<dbReference type="GO" id="GO:0005886">
    <property type="term" value="C:plasma membrane"/>
    <property type="evidence" value="ECO:0007669"/>
    <property type="project" value="UniProtKB-SubCell"/>
</dbReference>
<keyword evidence="4 6" id="KW-1133">Transmembrane helix</keyword>
<gene>
    <name evidence="8" type="ORF">HC757_05475</name>
</gene>
<dbReference type="Gene3D" id="1.20.1250.20">
    <property type="entry name" value="MFS general substrate transporter like domains"/>
    <property type="match status" value="1"/>
</dbReference>
<dbReference type="InterPro" id="IPR036259">
    <property type="entry name" value="MFS_trans_sf"/>
</dbReference>
<reference evidence="8" key="1">
    <citation type="submission" date="2020-04" db="EMBL/GenBank/DDBJ databases">
        <title>Description of Shewanella salipaludis sp. nov., isolated from a salt marsh.</title>
        <authorList>
            <person name="Park S."/>
            <person name="Yoon J.-H."/>
        </authorList>
    </citation>
    <scope>NUCLEOTIDE SEQUENCE</scope>
    <source>
        <strain evidence="8">SHSM-M6</strain>
    </source>
</reference>
<sequence>MRAEHQNMSHSGRIMLCLITTYVIFAMLLNSVGTVILQVISSFDVSKSGASVLEGFKDIPIALVSFLVASYLPRFGYKAALALGMLTVTLACALMPLLPGFLMTKLLFLAVGTSFALVKISTYSLLGQISATAKIHAANMNLLEGCFMLGVLGGYWLFGLFIQGEQHPQAWLAVYWVLAALALANLLLLLSTPIARETRSENSREDKGNFSKMLKLTTLPFVLTFVTAAFFYVLIEQGVGSWLPTFNNQVLHLSAGISVQITSIFAACLALGRLSAGLILRRVHWYPLLMGCIAAMASLLLLILPAVATLAPKAQITQWHQVPAAAFILPMLGMFMSPIYPAINSAVLSALPRHRHAPMTGLIVIFSALGGTLGSLITGLIFDHFDGQSAFYFMLLPMAVLALTLRGFKRQLTPAEPLLSV</sequence>
<evidence type="ECO:0000256" key="5">
    <source>
        <dbReference type="ARBA" id="ARBA00023136"/>
    </source>
</evidence>
<dbReference type="SUPFAM" id="SSF103473">
    <property type="entry name" value="MFS general substrate transporter"/>
    <property type="match status" value="1"/>
</dbReference>
<evidence type="ECO:0000256" key="4">
    <source>
        <dbReference type="ARBA" id="ARBA00022989"/>
    </source>
</evidence>
<dbReference type="PANTHER" id="PTHR43702:SF11">
    <property type="entry name" value="L-FUCOSE-PROTON SYMPORTER"/>
    <property type="match status" value="1"/>
</dbReference>
<name>A0A972FRY7_9GAMM</name>
<keyword evidence="9" id="KW-1185">Reference proteome</keyword>
<feature type="transmembrane region" description="Helical" evidence="6">
    <location>
        <begin position="388"/>
        <end position="408"/>
    </location>
</feature>
<feature type="transmembrane region" description="Helical" evidence="6">
    <location>
        <begin position="79"/>
        <end position="101"/>
    </location>
</feature>
<feature type="transmembrane region" description="Helical" evidence="6">
    <location>
        <begin position="216"/>
        <end position="235"/>
    </location>
</feature>
<dbReference type="InterPro" id="IPR050375">
    <property type="entry name" value="MFS_TsgA-like"/>
</dbReference>
<evidence type="ECO:0000256" key="1">
    <source>
        <dbReference type="ARBA" id="ARBA00004429"/>
    </source>
</evidence>
<dbReference type="Proteomes" id="UP000737113">
    <property type="component" value="Unassembled WGS sequence"/>
</dbReference>
<evidence type="ECO:0000256" key="3">
    <source>
        <dbReference type="ARBA" id="ARBA00022692"/>
    </source>
</evidence>
<feature type="domain" description="Major facilitator superfamily (MFS) profile" evidence="7">
    <location>
        <begin position="14"/>
        <end position="413"/>
    </location>
</feature>
<protein>
    <submittedName>
        <fullName evidence="8">MFS transporter</fullName>
    </submittedName>
</protein>
<feature type="transmembrane region" description="Helical" evidence="6">
    <location>
        <begin position="138"/>
        <end position="158"/>
    </location>
</feature>